<gene>
    <name evidence="4" type="ORF">EVOR1521_LOCUS2102</name>
</gene>
<feature type="chain" id="PRO_5041315031" evidence="3">
    <location>
        <begin position="19"/>
        <end position="698"/>
    </location>
</feature>
<comment type="caution">
    <text evidence="4">The sequence shown here is derived from an EMBL/GenBank/DDBJ whole genome shotgun (WGS) entry which is preliminary data.</text>
</comment>
<evidence type="ECO:0000313" key="4">
    <source>
        <dbReference type="EMBL" id="CAJ1371897.1"/>
    </source>
</evidence>
<feature type="non-terminal residue" evidence="4">
    <location>
        <position position="1"/>
    </location>
</feature>
<accession>A0AA36MLT8</accession>
<protein>
    <submittedName>
        <fullName evidence="4">Uncharacterized protein</fullName>
    </submittedName>
</protein>
<keyword evidence="5" id="KW-1185">Reference proteome</keyword>
<name>A0AA36MLT8_9DINO</name>
<sequence length="698" mass="75847">ASCFNVVVVLLLSVQAGASVGRTGDTPLTEKSQALKKVAQLLQELKDQLVDDAKADAKQFGEFTNMTQGSIATASAAAAQSASRAAELTAVLDTAKAFQAEKKGQLATAADSLLEAQQELQLAKQQRGSEKETFVKNSQKLQESTDNLNLALTTVKSLFTGSLVQTESERPSPPREVGLLQATKKIRQALNAGADQLLTSSQQRFLTRLLDSARTRSQGRSRAVGFLQVSSDNKAEGEAAGASDFADLDEPDGAGDLTATLKEVKAQTEKELTATQLAEQKSAKAFAALTKSLEEEVTARQAALNELKSAISSSEEAAGKAKSDLLSTKRRLAVTNQQLVQLQVDLKDKTKDFSLRKKSRSEEAFVVKEAYNILTNTSAPAAVSFLQLQSQSWSSSQERISSASRRHVARLVGQATSPGLAALLMESQSTGRKDVFKKVKAMIHDMLSKLQEQQAQDARKDSWCKSEMGNTDMSKASKETRADKLKTKMLAINAELASLKFDIATGKEDISAMKDALSAAEVQRRKEGAKAKSDLIMYEEDQRVLKEALVVLGRVYGEATVKADQTGYKAKAKGSGVVGLLQVSMDNFAQLAEETSQAEKQASSDFQEMKSTSEVRLATFEKDVEYKSQTLTKMESELVRANSDLDSYQKEVKALSKYLEELEVSCSVKGLSFEERQLKREQQLASLKEALRSLNQEG</sequence>
<keyword evidence="1" id="KW-0175">Coiled coil</keyword>
<organism evidence="4 5">
    <name type="scientific">Effrenium voratum</name>
    <dbReference type="NCBI Taxonomy" id="2562239"/>
    <lineage>
        <taxon>Eukaryota</taxon>
        <taxon>Sar</taxon>
        <taxon>Alveolata</taxon>
        <taxon>Dinophyceae</taxon>
        <taxon>Suessiales</taxon>
        <taxon>Symbiodiniaceae</taxon>
        <taxon>Effrenium</taxon>
    </lineage>
</organism>
<dbReference type="AlphaFoldDB" id="A0AA36MLT8"/>
<evidence type="ECO:0000313" key="5">
    <source>
        <dbReference type="Proteomes" id="UP001178507"/>
    </source>
</evidence>
<reference evidence="4" key="1">
    <citation type="submission" date="2023-08" db="EMBL/GenBank/DDBJ databases">
        <authorList>
            <person name="Chen Y."/>
            <person name="Shah S."/>
            <person name="Dougan E. K."/>
            <person name="Thang M."/>
            <person name="Chan C."/>
        </authorList>
    </citation>
    <scope>NUCLEOTIDE SEQUENCE</scope>
</reference>
<feature type="coiled-coil region" evidence="1">
    <location>
        <begin position="106"/>
        <end position="133"/>
    </location>
</feature>
<dbReference type="Proteomes" id="UP001178507">
    <property type="component" value="Unassembled WGS sequence"/>
</dbReference>
<feature type="region of interest" description="Disordered" evidence="2">
    <location>
        <begin position="458"/>
        <end position="480"/>
    </location>
</feature>
<feature type="signal peptide" evidence="3">
    <location>
        <begin position="1"/>
        <end position="18"/>
    </location>
</feature>
<proteinExistence type="predicted"/>
<keyword evidence="3" id="KW-0732">Signal</keyword>
<dbReference type="EMBL" id="CAUJNA010000104">
    <property type="protein sequence ID" value="CAJ1371897.1"/>
    <property type="molecule type" value="Genomic_DNA"/>
</dbReference>
<feature type="coiled-coil region" evidence="1">
    <location>
        <begin position="631"/>
        <end position="697"/>
    </location>
</feature>
<evidence type="ECO:0000256" key="3">
    <source>
        <dbReference type="SAM" id="SignalP"/>
    </source>
</evidence>
<evidence type="ECO:0000256" key="1">
    <source>
        <dbReference type="SAM" id="Coils"/>
    </source>
</evidence>
<evidence type="ECO:0000256" key="2">
    <source>
        <dbReference type="SAM" id="MobiDB-lite"/>
    </source>
</evidence>